<evidence type="ECO:0000256" key="2">
    <source>
        <dbReference type="ARBA" id="ARBA00010515"/>
    </source>
</evidence>
<keyword evidence="7" id="KW-1185">Reference proteome</keyword>
<dbReference type="InterPro" id="IPR002168">
    <property type="entry name" value="Lipase_GDXG_HIS_AS"/>
</dbReference>
<dbReference type="OrthoDB" id="408631at2759"/>
<protein>
    <recommendedName>
        <fullName evidence="4">Carboxylic ester hydrolase</fullName>
        <ecNumber evidence="4">3.1.1.-</ecNumber>
    </recommendedName>
</protein>
<comment type="similarity">
    <text evidence="1 4">Belongs to the type-B carboxylesterase/lipase family.</text>
</comment>
<dbReference type="GO" id="GO:0016787">
    <property type="term" value="F:hydrolase activity"/>
    <property type="evidence" value="ECO:0007669"/>
    <property type="project" value="UniProtKB-KW"/>
</dbReference>
<dbReference type="InterPro" id="IPR050309">
    <property type="entry name" value="Type-B_Carboxylest/Lipase"/>
</dbReference>
<organism evidence="6 7">
    <name type="scientific">Collybia nuda</name>
    <dbReference type="NCBI Taxonomy" id="64659"/>
    <lineage>
        <taxon>Eukaryota</taxon>
        <taxon>Fungi</taxon>
        <taxon>Dikarya</taxon>
        <taxon>Basidiomycota</taxon>
        <taxon>Agaricomycotina</taxon>
        <taxon>Agaricomycetes</taxon>
        <taxon>Agaricomycetidae</taxon>
        <taxon>Agaricales</taxon>
        <taxon>Tricholomatineae</taxon>
        <taxon>Clitocybaceae</taxon>
        <taxon>Collybia</taxon>
    </lineage>
</organism>
<name>A0A9P5XW21_9AGAR</name>
<keyword evidence="4" id="KW-0732">Signal</keyword>
<dbReference type="EC" id="3.1.1.-" evidence="4"/>
<proteinExistence type="inferred from homology"/>
<dbReference type="PROSITE" id="PS01173">
    <property type="entry name" value="LIPASE_GDXG_HIS"/>
    <property type="match status" value="1"/>
</dbReference>
<dbReference type="PROSITE" id="PS00122">
    <property type="entry name" value="CARBOXYLESTERASE_B_1"/>
    <property type="match status" value="1"/>
</dbReference>
<evidence type="ECO:0000256" key="3">
    <source>
        <dbReference type="ARBA" id="ARBA00022801"/>
    </source>
</evidence>
<dbReference type="PANTHER" id="PTHR11559">
    <property type="entry name" value="CARBOXYLESTERASE"/>
    <property type="match status" value="1"/>
</dbReference>
<evidence type="ECO:0000313" key="7">
    <source>
        <dbReference type="Proteomes" id="UP000807353"/>
    </source>
</evidence>
<accession>A0A9P5XW21</accession>
<dbReference type="Pfam" id="PF00135">
    <property type="entry name" value="COesterase"/>
    <property type="match status" value="1"/>
</dbReference>
<keyword evidence="3 4" id="KW-0378">Hydrolase</keyword>
<evidence type="ECO:0000259" key="5">
    <source>
        <dbReference type="Pfam" id="PF00135"/>
    </source>
</evidence>
<feature type="signal peptide" evidence="4">
    <location>
        <begin position="1"/>
        <end position="17"/>
    </location>
</feature>
<evidence type="ECO:0000256" key="4">
    <source>
        <dbReference type="RuleBase" id="RU361235"/>
    </source>
</evidence>
<dbReference type="InterPro" id="IPR019819">
    <property type="entry name" value="Carboxylesterase_B_CS"/>
</dbReference>
<dbReference type="InterPro" id="IPR029058">
    <property type="entry name" value="AB_hydrolase_fold"/>
</dbReference>
<comment type="similarity">
    <text evidence="2">Belongs to the 'GDXG' lipolytic enzyme family.</text>
</comment>
<feature type="domain" description="Carboxylesterase type B" evidence="5">
    <location>
        <begin position="38"/>
        <end position="514"/>
    </location>
</feature>
<feature type="chain" id="PRO_5040529090" description="Carboxylic ester hydrolase" evidence="4">
    <location>
        <begin position="18"/>
        <end position="541"/>
    </location>
</feature>
<gene>
    <name evidence="6" type="ORF">BDZ94DRAFT_1313803</name>
</gene>
<dbReference type="AlphaFoldDB" id="A0A9P5XW21"/>
<reference evidence="6" key="1">
    <citation type="submission" date="2020-11" db="EMBL/GenBank/DDBJ databases">
        <authorList>
            <consortium name="DOE Joint Genome Institute"/>
            <person name="Ahrendt S."/>
            <person name="Riley R."/>
            <person name="Andreopoulos W."/>
            <person name="Labutti K."/>
            <person name="Pangilinan J."/>
            <person name="Ruiz-Duenas F.J."/>
            <person name="Barrasa J.M."/>
            <person name="Sanchez-Garcia M."/>
            <person name="Camarero S."/>
            <person name="Miyauchi S."/>
            <person name="Serrano A."/>
            <person name="Linde D."/>
            <person name="Babiker R."/>
            <person name="Drula E."/>
            <person name="Ayuso-Fernandez I."/>
            <person name="Pacheco R."/>
            <person name="Padilla G."/>
            <person name="Ferreira P."/>
            <person name="Barriuso J."/>
            <person name="Kellner H."/>
            <person name="Castanera R."/>
            <person name="Alfaro M."/>
            <person name="Ramirez L."/>
            <person name="Pisabarro A.G."/>
            <person name="Kuo A."/>
            <person name="Tritt A."/>
            <person name="Lipzen A."/>
            <person name="He G."/>
            <person name="Yan M."/>
            <person name="Ng V."/>
            <person name="Cullen D."/>
            <person name="Martin F."/>
            <person name="Rosso M.-N."/>
            <person name="Henrissat B."/>
            <person name="Hibbett D."/>
            <person name="Martinez A.T."/>
            <person name="Grigoriev I.V."/>
        </authorList>
    </citation>
    <scope>NUCLEOTIDE SEQUENCE</scope>
    <source>
        <strain evidence="6">CBS 247.69</strain>
    </source>
</reference>
<dbReference type="Proteomes" id="UP000807353">
    <property type="component" value="Unassembled WGS sequence"/>
</dbReference>
<evidence type="ECO:0000313" key="6">
    <source>
        <dbReference type="EMBL" id="KAF9457860.1"/>
    </source>
</evidence>
<evidence type="ECO:0000256" key="1">
    <source>
        <dbReference type="ARBA" id="ARBA00005964"/>
    </source>
</evidence>
<dbReference type="InterPro" id="IPR002018">
    <property type="entry name" value="CarbesteraseB"/>
</dbReference>
<comment type="caution">
    <text evidence="6">The sequence shown here is derived from an EMBL/GenBank/DDBJ whole genome shotgun (WGS) entry which is preliminary data.</text>
</comment>
<dbReference type="EMBL" id="MU150356">
    <property type="protein sequence ID" value="KAF9457860.1"/>
    <property type="molecule type" value="Genomic_DNA"/>
</dbReference>
<sequence>MSITMLVVLSYHATANAVHFPPVVNLGYVRYSGFFDNPTNITRFLGIRIALIPFMPGSLRWSAPQRPSYIQGVQPATDFPPTCMIGSQGLSSVNPFPSNPLSEQVALTPSEDCLFLNVYIPGQLFPRRRKNLPVVVWIHGGGWSVGSASTYNGDDLIKDANGGVIVVTIQYRLGLFGFLPGTEVKKHGALNAGLLDQNFAFQWVQEHITKFGGDPTQVTLWGESAGAGSILQHIVAQDGKSFPPLLKAAIGSSTALASQYYYNDPVAESIYTAVVAATNADIGVLQNANLEVAHSAYFGQYTFVPVVDGSFITRRPTDLLKRGRVNGEKLLVVTNSLEGSIFLDPRIAATIQVSNFVHQLLPELGQHEVDAIVTEYKDLGSPFEQATAIIGEYALYCPTQYLLRPFSGKSYKVLIKRPSNLTILIWWSPIQATFAIAPGEHGDDIPYYFPSRFGLRGNAVYNNTTFRKAFAGSLLNFAISHNPNTKADSSNITPTWETWTAHGNVEMVFNKTMTDTPDIQSRSTSAGLLKRCQFWESIGNP</sequence>
<dbReference type="Gene3D" id="3.40.50.1820">
    <property type="entry name" value="alpha/beta hydrolase"/>
    <property type="match status" value="1"/>
</dbReference>
<dbReference type="InterPro" id="IPR019826">
    <property type="entry name" value="Carboxylesterase_B_AS"/>
</dbReference>
<dbReference type="SUPFAM" id="SSF53474">
    <property type="entry name" value="alpha/beta-Hydrolases"/>
    <property type="match status" value="1"/>
</dbReference>
<dbReference type="PROSITE" id="PS00941">
    <property type="entry name" value="CARBOXYLESTERASE_B_2"/>
    <property type="match status" value="1"/>
</dbReference>